<dbReference type="STRING" id="195883.A0A482XRI0"/>
<accession>A0A482XRI0</accession>
<evidence type="ECO:0000313" key="5">
    <source>
        <dbReference type="EMBL" id="RZF48069.1"/>
    </source>
</evidence>
<dbReference type="Pfam" id="PF11715">
    <property type="entry name" value="Beta-prop_Nup120_160"/>
    <property type="match status" value="1"/>
</dbReference>
<keyword evidence="3" id="KW-0539">Nucleus</keyword>
<proteinExistence type="predicted"/>
<evidence type="ECO:0000313" key="6">
    <source>
        <dbReference type="Proteomes" id="UP000291343"/>
    </source>
</evidence>
<dbReference type="Proteomes" id="UP000291343">
    <property type="component" value="Unassembled WGS sequence"/>
</dbReference>
<dbReference type="OrthoDB" id="67716at2759"/>
<evidence type="ECO:0000256" key="1">
    <source>
        <dbReference type="ARBA" id="ARBA00004123"/>
    </source>
</evidence>
<dbReference type="PANTHER" id="PTHR21286:SF0">
    <property type="entry name" value="NUCLEAR PORE COMPLEX PROTEIN NUP160"/>
    <property type="match status" value="1"/>
</dbReference>
<keyword evidence="2" id="KW-0813">Transport</keyword>
<sequence length="427" mass="46621">MECVSGYREVIPDQTKPEQWKEFTLNTGGTPSTLQDIKVQQRAGGYTYRTCPSRFIFWRTNHDVLELVEESLGVNLAWNHIKYRFKDTPILDGVTIHETYNSVIVLVSTVSSAHRLVFPHPDKLTSQGAVPEANIASVFSEATLSAARDPSTYHILTSSPNLPHTSASCLTKNGDALFALALGTGMVLLVHLEPLSGVVTCKELFQDTRVPRFLSGFSDVLLGRHAEDSVAVSMVLQSVNKTVYLFGVCRDGQLRVWNCDKGNFVIAHDVSEGAAKYAQGGQNHSIRKALGPHGELYLCVFLGFTNGSKLVVVSPKFETGIFKFYHITTVDVPEGHDLVEVWLGNQGGGGSGGGGGGGGLWCIWISAQGETAISHMPLPATEWLWTSVQPAPPLERNLNPMIDPRQAYLQAIFEPGLFSYADISRGF</sequence>
<dbReference type="PANTHER" id="PTHR21286">
    <property type="entry name" value="NUCLEAR PORE COMPLEX PROTEIN NUP160"/>
    <property type="match status" value="1"/>
</dbReference>
<reference evidence="5 6" key="1">
    <citation type="journal article" date="2017" name="Gigascience">
        <title>Genome sequence of the small brown planthopper, Laodelphax striatellus.</title>
        <authorList>
            <person name="Zhu J."/>
            <person name="Jiang F."/>
            <person name="Wang X."/>
            <person name="Yang P."/>
            <person name="Bao Y."/>
            <person name="Zhao W."/>
            <person name="Wang W."/>
            <person name="Lu H."/>
            <person name="Wang Q."/>
            <person name="Cui N."/>
            <person name="Li J."/>
            <person name="Chen X."/>
            <person name="Luo L."/>
            <person name="Yu J."/>
            <person name="Kang L."/>
            <person name="Cui F."/>
        </authorList>
    </citation>
    <scope>NUCLEOTIDE SEQUENCE [LARGE SCALE GENOMIC DNA]</scope>
    <source>
        <strain evidence="5">Lst14</strain>
    </source>
</reference>
<dbReference type="GO" id="GO:0017056">
    <property type="term" value="F:structural constituent of nuclear pore"/>
    <property type="evidence" value="ECO:0007669"/>
    <property type="project" value="TreeGrafter"/>
</dbReference>
<gene>
    <name evidence="5" type="ORF">LSTR_LSTR002135</name>
</gene>
<evidence type="ECO:0000256" key="2">
    <source>
        <dbReference type="ARBA" id="ARBA00022448"/>
    </source>
</evidence>
<organism evidence="5 6">
    <name type="scientific">Laodelphax striatellus</name>
    <name type="common">Small brown planthopper</name>
    <name type="synonym">Delphax striatella</name>
    <dbReference type="NCBI Taxonomy" id="195883"/>
    <lineage>
        <taxon>Eukaryota</taxon>
        <taxon>Metazoa</taxon>
        <taxon>Ecdysozoa</taxon>
        <taxon>Arthropoda</taxon>
        <taxon>Hexapoda</taxon>
        <taxon>Insecta</taxon>
        <taxon>Pterygota</taxon>
        <taxon>Neoptera</taxon>
        <taxon>Paraneoptera</taxon>
        <taxon>Hemiptera</taxon>
        <taxon>Auchenorrhyncha</taxon>
        <taxon>Fulgoroidea</taxon>
        <taxon>Delphacidae</taxon>
        <taxon>Criomorphinae</taxon>
        <taxon>Laodelphax</taxon>
    </lineage>
</organism>
<dbReference type="AlphaFoldDB" id="A0A482XRI0"/>
<feature type="domain" description="Nucleoporin Nup120/160 beta-propeller" evidence="4">
    <location>
        <begin position="54"/>
        <end position="424"/>
    </location>
</feature>
<protein>
    <recommendedName>
        <fullName evidence="4">Nucleoporin Nup120/160 beta-propeller domain-containing protein</fullName>
    </recommendedName>
</protein>
<dbReference type="InterPro" id="IPR021717">
    <property type="entry name" value="Nucleoporin_Nup160"/>
</dbReference>
<comment type="subcellular location">
    <subcellularLocation>
        <location evidence="1">Nucleus</location>
    </subcellularLocation>
</comment>
<dbReference type="EMBL" id="QKKF02002849">
    <property type="protein sequence ID" value="RZF48069.1"/>
    <property type="molecule type" value="Genomic_DNA"/>
</dbReference>
<name>A0A482XRI0_LAOST</name>
<dbReference type="GO" id="GO:0005643">
    <property type="term" value="C:nuclear pore"/>
    <property type="evidence" value="ECO:0007669"/>
    <property type="project" value="TreeGrafter"/>
</dbReference>
<dbReference type="InParanoid" id="A0A482XRI0"/>
<evidence type="ECO:0000259" key="4">
    <source>
        <dbReference type="Pfam" id="PF11715"/>
    </source>
</evidence>
<keyword evidence="6" id="KW-1185">Reference proteome</keyword>
<comment type="caution">
    <text evidence="5">The sequence shown here is derived from an EMBL/GenBank/DDBJ whole genome shotgun (WGS) entry which is preliminary data.</text>
</comment>
<dbReference type="SMR" id="A0A482XRI0"/>
<evidence type="ECO:0000256" key="3">
    <source>
        <dbReference type="ARBA" id="ARBA00023242"/>
    </source>
</evidence>
<dbReference type="InterPro" id="IPR059141">
    <property type="entry name" value="Beta-prop_Nup120_160"/>
</dbReference>